<dbReference type="Gene3D" id="3.40.50.720">
    <property type="entry name" value="NAD(P)-binding Rossmann-like Domain"/>
    <property type="match status" value="1"/>
</dbReference>
<comment type="caution">
    <text evidence="2">The sequence shown here is derived from an EMBL/GenBank/DDBJ whole genome shotgun (WGS) entry which is preliminary data.</text>
</comment>
<dbReference type="Pfam" id="PF00106">
    <property type="entry name" value="adh_short"/>
    <property type="match status" value="1"/>
</dbReference>
<dbReference type="PANTHER" id="PTHR43157:SF31">
    <property type="entry name" value="PHOSPHATIDYLINOSITOL-GLYCAN BIOSYNTHESIS CLASS F PROTEIN"/>
    <property type="match status" value="1"/>
</dbReference>
<keyword evidence="3" id="KW-1185">Reference proteome</keyword>
<evidence type="ECO:0000313" key="3">
    <source>
        <dbReference type="Proteomes" id="UP001642483"/>
    </source>
</evidence>
<organism evidence="2 3">
    <name type="scientific">Clavelina lepadiformis</name>
    <name type="common">Light-bulb sea squirt</name>
    <name type="synonym">Ascidia lepadiformis</name>
    <dbReference type="NCBI Taxonomy" id="159417"/>
    <lineage>
        <taxon>Eukaryota</taxon>
        <taxon>Metazoa</taxon>
        <taxon>Chordata</taxon>
        <taxon>Tunicata</taxon>
        <taxon>Ascidiacea</taxon>
        <taxon>Aplousobranchia</taxon>
        <taxon>Clavelinidae</taxon>
        <taxon>Clavelina</taxon>
    </lineage>
</organism>
<dbReference type="PRINTS" id="PR00081">
    <property type="entry name" value="GDHRDH"/>
</dbReference>
<keyword evidence="1" id="KW-0560">Oxidoreductase</keyword>
<dbReference type="SUPFAM" id="SSF51735">
    <property type="entry name" value="NAD(P)-binding Rossmann-fold domains"/>
    <property type="match status" value="1"/>
</dbReference>
<protein>
    <submittedName>
        <fullName evidence="2">Uncharacterized protein</fullName>
    </submittedName>
</protein>
<name>A0ABP0FZN6_CLALP</name>
<dbReference type="PANTHER" id="PTHR43157">
    <property type="entry name" value="PHOSPHATIDYLINOSITOL-GLYCAN BIOSYNTHESIS CLASS F PROTEIN-RELATED"/>
    <property type="match status" value="1"/>
</dbReference>
<dbReference type="EMBL" id="CAWYQH010000097">
    <property type="protein sequence ID" value="CAK8684004.1"/>
    <property type="molecule type" value="Genomic_DNA"/>
</dbReference>
<evidence type="ECO:0000256" key="1">
    <source>
        <dbReference type="ARBA" id="ARBA00023002"/>
    </source>
</evidence>
<dbReference type="Proteomes" id="UP001642483">
    <property type="component" value="Unassembled WGS sequence"/>
</dbReference>
<reference evidence="2 3" key="1">
    <citation type="submission" date="2024-02" db="EMBL/GenBank/DDBJ databases">
        <authorList>
            <person name="Daric V."/>
            <person name="Darras S."/>
        </authorList>
    </citation>
    <scope>NUCLEOTIDE SEQUENCE [LARGE SCALE GENOMIC DNA]</scope>
</reference>
<dbReference type="InterPro" id="IPR036291">
    <property type="entry name" value="NAD(P)-bd_dom_sf"/>
</dbReference>
<gene>
    <name evidence="2" type="ORF">CVLEPA_LOCUS15010</name>
</gene>
<dbReference type="InterPro" id="IPR002347">
    <property type="entry name" value="SDR_fam"/>
</dbReference>
<accession>A0ABP0FZN6</accession>
<evidence type="ECO:0000313" key="2">
    <source>
        <dbReference type="EMBL" id="CAK8684004.1"/>
    </source>
</evidence>
<proteinExistence type="predicted"/>
<sequence>MSGKQQKSASKGWVRCDVKLNGKTVVITGANQGIGYETALDLAGRGARVIIACRRTDAGEEAKSNILKQISDADVSVRKLDLASFASIREFARGINESESRLDVLVNNAGIMGCPQWKTEDGFEMQIGTNHIGHFLLTELLLELIKKSAPSRIVIVSSMAHKFGKMNWKDMMHEKKYSPMDVYGQSKLANVYHCLELSRRLEGTGVTCYSLHPGVVLTSLADHAKRGEGHSCCFRCFLTCCMCCLERTVYIPPKEGAQTSIYCAIAPELHDVSGKYYNKCAEERLSRKASDMQAAKRLWDMTEEWIRQKS</sequence>